<dbReference type="AlphaFoldDB" id="A0A3S2UDI0"/>
<dbReference type="EMBL" id="SACM01000005">
    <property type="protein sequence ID" value="RVT82917.1"/>
    <property type="molecule type" value="Genomic_DNA"/>
</dbReference>
<name>A0A3S2UDI0_9BURK</name>
<evidence type="ECO:0000313" key="3">
    <source>
        <dbReference type="EMBL" id="RVT82917.1"/>
    </source>
</evidence>
<evidence type="ECO:0000259" key="2">
    <source>
        <dbReference type="Pfam" id="PF01370"/>
    </source>
</evidence>
<protein>
    <submittedName>
        <fullName evidence="3">NAD-dependent epimerase/dehydratase family protein</fullName>
    </submittedName>
</protein>
<dbReference type="Proteomes" id="UP000288587">
    <property type="component" value="Unassembled WGS sequence"/>
</dbReference>
<keyword evidence="1" id="KW-0732">Signal</keyword>
<dbReference type="Pfam" id="PF01370">
    <property type="entry name" value="Epimerase"/>
    <property type="match status" value="1"/>
</dbReference>
<sequence>MPHLPRRHVLAAGFGAAALPAWAQGASSAPPRPMHLLILGGTGFVGPHQVRYALSRGHKVTLFNRGRRPKEWPAEVEELTGDRDTNDYASLKGRRFDVCIDNPSAVPHWVRDAAAVLKSNVAHHLFISTVSVYADNAQVGADESAERERYTGPDRFAETMASLRKNMALYGPLKAACEDEVIAQYGAAHSAIVRPGLIVGPGDETDRFTYWPLRVQRGGPTLVPPRTDPVRLIDARDLAEWTIRLAEARATGAYNALGPTGNLTMGEMLDTLRSALGSKAEWVEASAEWLEKEKVSAWGDLPVWIPGQGETAGFHRRSNARAVAAGLTFRPLADTGRDTVAWWQGLDEKRRTAPLRAGLAPAREAELLQRLRG</sequence>
<feature type="signal peptide" evidence="1">
    <location>
        <begin position="1"/>
        <end position="23"/>
    </location>
</feature>
<dbReference type="OrthoDB" id="7941246at2"/>
<dbReference type="Gene3D" id="3.40.50.720">
    <property type="entry name" value="NAD(P)-binding Rossmann-like Domain"/>
    <property type="match status" value="1"/>
</dbReference>
<dbReference type="InterPro" id="IPR001509">
    <property type="entry name" value="Epimerase_deHydtase"/>
</dbReference>
<proteinExistence type="predicted"/>
<organism evidence="3 4">
    <name type="scientific">Inhella crocodyli</name>
    <dbReference type="NCBI Taxonomy" id="2499851"/>
    <lineage>
        <taxon>Bacteria</taxon>
        <taxon>Pseudomonadati</taxon>
        <taxon>Pseudomonadota</taxon>
        <taxon>Betaproteobacteria</taxon>
        <taxon>Burkholderiales</taxon>
        <taxon>Sphaerotilaceae</taxon>
        <taxon>Inhella</taxon>
    </lineage>
</organism>
<dbReference type="PANTHER" id="PTHR43245">
    <property type="entry name" value="BIFUNCTIONAL POLYMYXIN RESISTANCE PROTEIN ARNA"/>
    <property type="match status" value="1"/>
</dbReference>
<reference evidence="3 4" key="1">
    <citation type="submission" date="2019-01" db="EMBL/GenBank/DDBJ databases">
        <authorList>
            <person name="Chen W.-M."/>
        </authorList>
    </citation>
    <scope>NUCLEOTIDE SEQUENCE [LARGE SCALE GENOMIC DNA]</scope>
    <source>
        <strain evidence="3 4">CCP-18</strain>
    </source>
</reference>
<dbReference type="InterPro" id="IPR036291">
    <property type="entry name" value="NAD(P)-bd_dom_sf"/>
</dbReference>
<evidence type="ECO:0000313" key="4">
    <source>
        <dbReference type="Proteomes" id="UP000288587"/>
    </source>
</evidence>
<evidence type="ECO:0000256" key="1">
    <source>
        <dbReference type="SAM" id="SignalP"/>
    </source>
</evidence>
<accession>A0A3S2UDI0</accession>
<keyword evidence="4" id="KW-1185">Reference proteome</keyword>
<comment type="caution">
    <text evidence="3">The sequence shown here is derived from an EMBL/GenBank/DDBJ whole genome shotgun (WGS) entry which is preliminary data.</text>
</comment>
<dbReference type="RefSeq" id="WP_127683898.1">
    <property type="nucleotide sequence ID" value="NZ_SACM01000005.1"/>
</dbReference>
<gene>
    <name evidence="3" type="ORF">EOD73_15225</name>
</gene>
<feature type="chain" id="PRO_5018617263" evidence="1">
    <location>
        <begin position="24"/>
        <end position="373"/>
    </location>
</feature>
<dbReference type="PANTHER" id="PTHR43245:SF13">
    <property type="entry name" value="UDP-D-APIOSE_UDP-D-XYLOSE SYNTHASE 2"/>
    <property type="match status" value="1"/>
</dbReference>
<dbReference type="SUPFAM" id="SSF51735">
    <property type="entry name" value="NAD(P)-binding Rossmann-fold domains"/>
    <property type="match status" value="1"/>
</dbReference>
<dbReference type="InterPro" id="IPR050177">
    <property type="entry name" value="Lipid_A_modif_metabolic_enz"/>
</dbReference>
<feature type="domain" description="NAD-dependent epimerase/dehydratase" evidence="2">
    <location>
        <begin position="37"/>
        <end position="255"/>
    </location>
</feature>